<dbReference type="InterPro" id="IPR036165">
    <property type="entry name" value="YefM-like_sf"/>
</dbReference>
<proteinExistence type="inferred from homology"/>
<keyword evidence="4" id="KW-1185">Reference proteome</keyword>
<dbReference type="Pfam" id="PF02604">
    <property type="entry name" value="PhdYeFM_antitox"/>
    <property type="match status" value="1"/>
</dbReference>
<comment type="function">
    <text evidence="2">Antitoxin component of a type II toxin-antitoxin (TA) system.</text>
</comment>
<dbReference type="RefSeq" id="WP_203675091.1">
    <property type="nucleotide sequence ID" value="NZ_BONP01000017.1"/>
</dbReference>
<evidence type="ECO:0000256" key="2">
    <source>
        <dbReference type="RuleBase" id="RU362080"/>
    </source>
</evidence>
<organism evidence="3 4">
    <name type="scientific">Cellulomonas phragmiteti</name>
    <dbReference type="NCBI Taxonomy" id="478780"/>
    <lineage>
        <taxon>Bacteria</taxon>
        <taxon>Bacillati</taxon>
        <taxon>Actinomycetota</taxon>
        <taxon>Actinomycetes</taxon>
        <taxon>Micrococcales</taxon>
        <taxon>Cellulomonadaceae</taxon>
        <taxon>Cellulomonas</taxon>
    </lineage>
</organism>
<dbReference type="EMBL" id="BONP01000017">
    <property type="protein sequence ID" value="GIG40945.1"/>
    <property type="molecule type" value="Genomic_DNA"/>
</dbReference>
<dbReference type="Gene3D" id="3.40.1620.10">
    <property type="entry name" value="YefM-like domain"/>
    <property type="match status" value="1"/>
</dbReference>
<gene>
    <name evidence="3" type="ORF">Cph01nite_27070</name>
</gene>
<comment type="caution">
    <text evidence="3">The sequence shown here is derived from an EMBL/GenBank/DDBJ whole genome shotgun (WGS) entry which is preliminary data.</text>
</comment>
<comment type="similarity">
    <text evidence="1 2">Belongs to the phD/YefM antitoxin family.</text>
</comment>
<evidence type="ECO:0000256" key="1">
    <source>
        <dbReference type="ARBA" id="ARBA00009981"/>
    </source>
</evidence>
<evidence type="ECO:0000313" key="4">
    <source>
        <dbReference type="Proteomes" id="UP000614741"/>
    </source>
</evidence>
<dbReference type="NCBIfam" id="TIGR01552">
    <property type="entry name" value="phd_fam"/>
    <property type="match status" value="1"/>
</dbReference>
<dbReference type="SUPFAM" id="SSF143120">
    <property type="entry name" value="YefM-like"/>
    <property type="match status" value="1"/>
</dbReference>
<dbReference type="Proteomes" id="UP000614741">
    <property type="component" value="Unassembled WGS sequence"/>
</dbReference>
<name>A0ABQ4DNM7_9CELL</name>
<reference evidence="3 4" key="1">
    <citation type="submission" date="2021-01" db="EMBL/GenBank/DDBJ databases">
        <title>Whole genome shotgun sequence of Cellulomonas phragmiteti NBRC 110785.</title>
        <authorList>
            <person name="Komaki H."/>
            <person name="Tamura T."/>
        </authorList>
    </citation>
    <scope>NUCLEOTIDE SEQUENCE [LARGE SCALE GENOMIC DNA]</scope>
    <source>
        <strain evidence="3 4">NBRC 110785</strain>
    </source>
</reference>
<evidence type="ECO:0000313" key="3">
    <source>
        <dbReference type="EMBL" id="GIG40945.1"/>
    </source>
</evidence>
<accession>A0ABQ4DNM7</accession>
<protein>
    <recommendedName>
        <fullName evidence="2">Antitoxin</fullName>
    </recommendedName>
</protein>
<dbReference type="InterPro" id="IPR006442">
    <property type="entry name" value="Antitoxin_Phd/YefM"/>
</dbReference>
<sequence>MRTDTRDIVSVTDAARNFSRYASEAAEGRSIVIIRNNEPTAALVPLEKMDRLDKIDELEEDLMLWGMALVRTLTDSGERYSLDSIAAEFGVDLSEDDPEAV</sequence>